<dbReference type="EMBL" id="VSWD01000013">
    <property type="protein sequence ID" value="KAK3083641.1"/>
    <property type="molecule type" value="Genomic_DNA"/>
</dbReference>
<keyword evidence="8" id="KW-1185">Reference proteome</keyword>
<feature type="transmembrane region" description="Helical" evidence="6">
    <location>
        <begin position="196"/>
        <end position="213"/>
    </location>
</feature>
<evidence type="ECO:0000256" key="2">
    <source>
        <dbReference type="ARBA" id="ARBA00009700"/>
    </source>
</evidence>
<dbReference type="AlphaFoldDB" id="A0AA88XEP0"/>
<evidence type="ECO:0000313" key="8">
    <source>
        <dbReference type="Proteomes" id="UP001186944"/>
    </source>
</evidence>
<feature type="transmembrane region" description="Helical" evidence="6">
    <location>
        <begin position="280"/>
        <end position="299"/>
    </location>
</feature>
<comment type="similarity">
    <text evidence="2">Belongs to the TMEM120 family.</text>
</comment>
<evidence type="ECO:0000256" key="4">
    <source>
        <dbReference type="ARBA" id="ARBA00022989"/>
    </source>
</evidence>
<name>A0AA88XEP0_PINIB</name>
<evidence type="ECO:0000256" key="6">
    <source>
        <dbReference type="SAM" id="Phobius"/>
    </source>
</evidence>
<dbReference type="PANTHER" id="PTHR21433:SF0">
    <property type="entry name" value="TRANSMEMBRANE PROTEIN 120 HOMOLOG"/>
    <property type="match status" value="1"/>
</dbReference>
<feature type="transmembrane region" description="Helical" evidence="6">
    <location>
        <begin position="247"/>
        <end position="268"/>
    </location>
</feature>
<keyword evidence="4 6" id="KW-1133">Transmembrane helix</keyword>
<evidence type="ECO:0000313" key="7">
    <source>
        <dbReference type="EMBL" id="KAK3083641.1"/>
    </source>
</evidence>
<accession>A0AA88XEP0</accession>
<protein>
    <recommendedName>
        <fullName evidence="9">Transmembrane protein 120A</fullName>
    </recommendedName>
</protein>
<evidence type="ECO:0000256" key="1">
    <source>
        <dbReference type="ARBA" id="ARBA00004141"/>
    </source>
</evidence>
<dbReference type="Pfam" id="PF07851">
    <property type="entry name" value="TMEM120A-B"/>
    <property type="match status" value="2"/>
</dbReference>
<sequence length="364" mass="42926">QQDHELYKKQLEELRKQQKKCLDGISHQRYRMKSIQENLKTKNVTNPQDKASLKELKLNATNRKSQFREMEEILPHKNGLYLSIILGSVNVSLLNKADKYAYKHDYETFKVTVSYITLLLATITLIVPYYRWLDAVLHFLLVWYYCTLTIRENILMVNGSRIKGWWVTHHFISTACAAITLIWPDGYTYQYFRGQYGFFSFYLSVLYVMQFFYQKGCLYRLRALGERHDMDITTEGFMSWMWKGISFLLPFLFAGYFFQLTVYNAFVLYQLTHAPEFTDLYHFCFQFFQLYNAYVLYQLTHTPECTEWQVTVLAIIHLILAVGNITTTFKVVYQKMTTEGVGLKAGAQSLVNKYRFTNGNSNSN</sequence>
<dbReference type="GO" id="GO:0016020">
    <property type="term" value="C:membrane"/>
    <property type="evidence" value="ECO:0007669"/>
    <property type="project" value="UniProtKB-SubCell"/>
</dbReference>
<gene>
    <name evidence="7" type="ORF">FSP39_000666</name>
</gene>
<proteinExistence type="inferred from homology"/>
<dbReference type="Proteomes" id="UP001186944">
    <property type="component" value="Unassembled WGS sequence"/>
</dbReference>
<evidence type="ECO:0000256" key="3">
    <source>
        <dbReference type="ARBA" id="ARBA00022692"/>
    </source>
</evidence>
<dbReference type="PANTHER" id="PTHR21433">
    <property type="entry name" value="TRANSMEMBRANE PROTEIN INDUCED BY TUMOR NECROSIS FACTOR ALPHA"/>
    <property type="match status" value="1"/>
</dbReference>
<feature type="transmembrane region" description="Helical" evidence="6">
    <location>
        <begin position="109"/>
        <end position="130"/>
    </location>
</feature>
<keyword evidence="5 6" id="KW-0472">Membrane</keyword>
<feature type="non-terminal residue" evidence="7">
    <location>
        <position position="1"/>
    </location>
</feature>
<reference evidence="7" key="1">
    <citation type="submission" date="2019-08" db="EMBL/GenBank/DDBJ databases">
        <title>The improved chromosome-level genome for the pearl oyster Pinctada fucata martensii using PacBio sequencing and Hi-C.</title>
        <authorList>
            <person name="Zheng Z."/>
        </authorList>
    </citation>
    <scope>NUCLEOTIDE SEQUENCE</scope>
    <source>
        <strain evidence="7">ZZ-2019</strain>
        <tissue evidence="7">Adductor muscle</tissue>
    </source>
</reference>
<evidence type="ECO:0000256" key="5">
    <source>
        <dbReference type="ARBA" id="ARBA00023136"/>
    </source>
</evidence>
<organism evidence="7 8">
    <name type="scientific">Pinctada imbricata</name>
    <name type="common">Atlantic pearl-oyster</name>
    <name type="synonym">Pinctada martensii</name>
    <dbReference type="NCBI Taxonomy" id="66713"/>
    <lineage>
        <taxon>Eukaryota</taxon>
        <taxon>Metazoa</taxon>
        <taxon>Spiralia</taxon>
        <taxon>Lophotrochozoa</taxon>
        <taxon>Mollusca</taxon>
        <taxon>Bivalvia</taxon>
        <taxon>Autobranchia</taxon>
        <taxon>Pteriomorphia</taxon>
        <taxon>Pterioida</taxon>
        <taxon>Pterioidea</taxon>
        <taxon>Pteriidae</taxon>
        <taxon>Pinctada</taxon>
    </lineage>
</organism>
<keyword evidence="3 6" id="KW-0812">Transmembrane</keyword>
<dbReference type="InterPro" id="IPR012926">
    <property type="entry name" value="TMEM120A/B"/>
</dbReference>
<feature type="transmembrane region" description="Helical" evidence="6">
    <location>
        <begin position="166"/>
        <end position="184"/>
    </location>
</feature>
<comment type="subcellular location">
    <subcellularLocation>
        <location evidence="1">Membrane</location>
        <topology evidence="1">Multi-pass membrane protein</topology>
    </subcellularLocation>
</comment>
<evidence type="ECO:0008006" key="9">
    <source>
        <dbReference type="Google" id="ProtNLM"/>
    </source>
</evidence>
<feature type="transmembrane region" description="Helical" evidence="6">
    <location>
        <begin position="311"/>
        <end position="333"/>
    </location>
</feature>
<comment type="caution">
    <text evidence="7">The sequence shown here is derived from an EMBL/GenBank/DDBJ whole genome shotgun (WGS) entry which is preliminary data.</text>
</comment>